<keyword evidence="1" id="KW-0812">Transmembrane</keyword>
<protein>
    <submittedName>
        <fullName evidence="2">Uncharacterized protein</fullName>
    </submittedName>
</protein>
<dbReference type="EMBL" id="WSLF01000002">
    <property type="protein sequence ID" value="KAE9636243.1"/>
    <property type="molecule type" value="Genomic_DNA"/>
</dbReference>
<accession>A0A7C8HFV6</accession>
<dbReference type="Proteomes" id="UP000483018">
    <property type="component" value="Unassembled WGS sequence"/>
</dbReference>
<feature type="transmembrane region" description="Helical" evidence="1">
    <location>
        <begin position="59"/>
        <end position="78"/>
    </location>
</feature>
<proteinExistence type="predicted"/>
<dbReference type="RefSeq" id="WP_204612829.1">
    <property type="nucleotide sequence ID" value="NZ_JAFBEP010000005.1"/>
</dbReference>
<evidence type="ECO:0000313" key="2">
    <source>
        <dbReference type="EMBL" id="KAE9636243.1"/>
    </source>
</evidence>
<name>A0A7C8HFV6_9FIRM</name>
<keyword evidence="1" id="KW-1133">Transmembrane helix</keyword>
<reference evidence="2 3" key="1">
    <citation type="submission" date="2019-12" db="EMBL/GenBank/DDBJ databases">
        <title>Defluviitalea raffinosedens, isolated from a biogas fermenter, genome sequencing and characterization.</title>
        <authorList>
            <person name="Rettenmaier R."/>
            <person name="Schneider M."/>
            <person name="Neuhaus K."/>
            <person name="Liebl W."/>
            <person name="Zverlov V."/>
        </authorList>
    </citation>
    <scope>NUCLEOTIDE SEQUENCE [LARGE SCALE GENOMIC DNA]</scope>
    <source>
        <strain evidence="2 3">249c-K6</strain>
    </source>
</reference>
<evidence type="ECO:0000313" key="3">
    <source>
        <dbReference type="Proteomes" id="UP000483018"/>
    </source>
</evidence>
<feature type="transmembrane region" description="Helical" evidence="1">
    <location>
        <begin position="99"/>
        <end position="132"/>
    </location>
</feature>
<feature type="transmembrane region" description="Helical" evidence="1">
    <location>
        <begin position="226"/>
        <end position="252"/>
    </location>
</feature>
<dbReference type="AlphaFoldDB" id="A0A7C8HFV6"/>
<evidence type="ECO:0000256" key="1">
    <source>
        <dbReference type="SAM" id="Phobius"/>
    </source>
</evidence>
<organism evidence="2 3">
    <name type="scientific">Defluviitalea raffinosedens</name>
    <dbReference type="NCBI Taxonomy" id="1450156"/>
    <lineage>
        <taxon>Bacteria</taxon>
        <taxon>Bacillati</taxon>
        <taxon>Bacillota</taxon>
        <taxon>Clostridia</taxon>
        <taxon>Lachnospirales</taxon>
        <taxon>Defluviitaleaceae</taxon>
        <taxon>Defluviitalea</taxon>
    </lineage>
</organism>
<keyword evidence="3" id="KW-1185">Reference proteome</keyword>
<keyword evidence="1" id="KW-0472">Membrane</keyword>
<feature type="transmembrane region" description="Helical" evidence="1">
    <location>
        <begin position="152"/>
        <end position="175"/>
    </location>
</feature>
<sequence length="259" mass="29161">MAYKENGIDIVEALQEPNNIYVEDNSKITSNPLKDDFISLAIAIQNLKPRNIISNTLEYLVFVFCTLIFGIYAAYVATYDFKYKTYKFVSVGNNQRDIVLGKLLSVIAVMIGTMSFILIFTFIGSLVVNPIVAAKVPVKNFTIDIFNYEHGIIPQLFLSFIVMLFYVIVGFSLGFILKSMVIPTIGLLLYGLLIPVLGAYDFRNIFSYFSYQVFTFTARFVMFEPIPINGMIGILLTLATVVCLFVLLFTVAGKRSAYH</sequence>
<gene>
    <name evidence="2" type="ORF">GND95_03745</name>
</gene>
<comment type="caution">
    <text evidence="2">The sequence shown here is derived from an EMBL/GenBank/DDBJ whole genome shotgun (WGS) entry which is preliminary data.</text>
</comment>